<evidence type="ECO:0000256" key="3">
    <source>
        <dbReference type="ARBA" id="ARBA00022603"/>
    </source>
</evidence>
<keyword evidence="8" id="KW-1185">Reference proteome</keyword>
<dbReference type="SUPFAM" id="SSF53790">
    <property type="entry name" value="Tetrapyrrole methylase"/>
    <property type="match status" value="1"/>
</dbReference>
<evidence type="ECO:0000313" key="7">
    <source>
        <dbReference type="EMBL" id="KAG0554000.1"/>
    </source>
</evidence>
<evidence type="ECO:0000259" key="6">
    <source>
        <dbReference type="Pfam" id="PF00590"/>
    </source>
</evidence>
<comment type="caution">
    <text evidence="7">The sequence shown here is derived from an EMBL/GenBank/DDBJ whole genome shotgun (WGS) entry which is preliminary data.</text>
</comment>
<evidence type="ECO:0000256" key="4">
    <source>
        <dbReference type="ARBA" id="ARBA00022679"/>
    </source>
</evidence>
<dbReference type="NCBIfam" id="TIGR00096">
    <property type="entry name" value="16S rRNA (cytidine(1402)-2'-O)-methyltransferase"/>
    <property type="match status" value="1"/>
</dbReference>
<reference evidence="7" key="1">
    <citation type="submission" date="2020-06" db="EMBL/GenBank/DDBJ databases">
        <title>WGS assembly of Ceratodon purpureus strain R40.</title>
        <authorList>
            <person name="Carey S.B."/>
            <person name="Jenkins J."/>
            <person name="Shu S."/>
            <person name="Lovell J.T."/>
            <person name="Sreedasyam A."/>
            <person name="Maumus F."/>
            <person name="Tiley G.P."/>
            <person name="Fernandez-Pozo N."/>
            <person name="Barry K."/>
            <person name="Chen C."/>
            <person name="Wang M."/>
            <person name="Lipzen A."/>
            <person name="Daum C."/>
            <person name="Saski C.A."/>
            <person name="Payton A.C."/>
            <person name="Mcbreen J.C."/>
            <person name="Conrad R.E."/>
            <person name="Kollar L.M."/>
            <person name="Olsson S."/>
            <person name="Huttunen S."/>
            <person name="Landis J.B."/>
            <person name="Wickett N.J."/>
            <person name="Johnson M.G."/>
            <person name="Rensing S.A."/>
            <person name="Grimwood J."/>
            <person name="Schmutz J."/>
            <person name="Mcdaniel S.F."/>
        </authorList>
    </citation>
    <scope>NUCLEOTIDE SEQUENCE</scope>
    <source>
        <strain evidence="7">R40</strain>
    </source>
</reference>
<dbReference type="EMBL" id="CM026433">
    <property type="protein sequence ID" value="KAG0554000.1"/>
    <property type="molecule type" value="Genomic_DNA"/>
</dbReference>
<sequence>MMLKRMTISLLAHRPTCGIVSPSSSVLVTHPTGAALLLSVVGKDLFRPVGAGTGRRFYHLSGDVLEGRRRGVYSRRNASSASREGLADVMRVREAMKAEPAVESLEAKDGLLPGDAEVGEDGDELASKSKGKLEGGLYLVATPIGNLEDMTFRAVRVLKSAEVILAEDTRHSARLLQHYDITTPMMSYHKFNEFARRDATIQRLKLGGILALISDAGMPGISDPGTELVKACVESNVRVHPVPGASAVITALVASGLPTDEFTFAGFLPLQTTTRRKKLASASKQTATQIFYVPPHKLNKTLDDCVSAFGSSRRCVVAREMTKFHEEFWRGTLEQAQKEFEERNPRGEMTLVIEGLSESAANELPSEEDVKLELRTLLDAGVSPSEASRQVVEGTGMRRKMVYALALKLSKNE</sequence>
<dbReference type="Gene3D" id="3.40.1010.10">
    <property type="entry name" value="Cobalt-precorrin-4 Transmethylase, Domain 1"/>
    <property type="match status" value="1"/>
</dbReference>
<evidence type="ECO:0000256" key="5">
    <source>
        <dbReference type="ARBA" id="ARBA00022691"/>
    </source>
</evidence>
<dbReference type="Gene3D" id="3.30.950.10">
    <property type="entry name" value="Methyltransferase, Cobalt-precorrin-4 Transmethylase, Domain 2"/>
    <property type="match status" value="1"/>
</dbReference>
<evidence type="ECO:0000256" key="1">
    <source>
        <dbReference type="ARBA" id="ARBA00022490"/>
    </source>
</evidence>
<dbReference type="InterPro" id="IPR018063">
    <property type="entry name" value="SAM_MeTrfase_RsmI_CS"/>
</dbReference>
<accession>A0A8T0G4N7</accession>
<feature type="domain" description="Tetrapyrrole methylase" evidence="6">
    <location>
        <begin position="137"/>
        <end position="336"/>
    </location>
</feature>
<dbReference type="CDD" id="cd11648">
    <property type="entry name" value="RsmI"/>
    <property type="match status" value="1"/>
</dbReference>
<dbReference type="InterPro" id="IPR014776">
    <property type="entry name" value="4pyrrole_Mease_sub2"/>
</dbReference>
<dbReference type="Pfam" id="PF00590">
    <property type="entry name" value="TP_methylase"/>
    <property type="match status" value="1"/>
</dbReference>
<keyword evidence="1" id="KW-0963">Cytoplasm</keyword>
<dbReference type="FunFam" id="3.40.1010.10:FF:000007">
    <property type="entry name" value="Ribosomal RNA small subunit methyltransferase I"/>
    <property type="match status" value="1"/>
</dbReference>
<evidence type="ECO:0000313" key="8">
    <source>
        <dbReference type="Proteomes" id="UP000822688"/>
    </source>
</evidence>
<dbReference type="PANTHER" id="PTHR46111:SF1">
    <property type="entry name" value="RIBOSOMAL RNA SMALL SUBUNIT METHYLTRANSFERASE I"/>
    <property type="match status" value="1"/>
</dbReference>
<dbReference type="InterPro" id="IPR000878">
    <property type="entry name" value="4pyrrol_Mease"/>
</dbReference>
<dbReference type="FunFam" id="3.30.950.10:FF:000002">
    <property type="entry name" value="Ribosomal RNA small subunit methyltransferase I"/>
    <property type="match status" value="1"/>
</dbReference>
<keyword evidence="2" id="KW-0698">rRNA processing</keyword>
<dbReference type="PROSITE" id="PS01296">
    <property type="entry name" value="RSMI"/>
    <property type="match status" value="1"/>
</dbReference>
<name>A0A8T0G4N7_CERPU</name>
<protein>
    <recommendedName>
        <fullName evidence="6">Tetrapyrrole methylase domain-containing protein</fullName>
    </recommendedName>
</protein>
<dbReference type="GO" id="GO:0008168">
    <property type="term" value="F:methyltransferase activity"/>
    <property type="evidence" value="ECO:0007669"/>
    <property type="project" value="UniProtKB-KW"/>
</dbReference>
<keyword evidence="4" id="KW-0808">Transferase</keyword>
<dbReference type="InterPro" id="IPR035996">
    <property type="entry name" value="4pyrrol_Methylase_sf"/>
</dbReference>
<dbReference type="InterPro" id="IPR014777">
    <property type="entry name" value="4pyrrole_Mease_sub1"/>
</dbReference>
<keyword evidence="3" id="KW-0489">Methyltransferase</keyword>
<dbReference type="GO" id="GO:0032259">
    <property type="term" value="P:methylation"/>
    <property type="evidence" value="ECO:0007669"/>
    <property type="project" value="UniProtKB-KW"/>
</dbReference>
<dbReference type="HAMAP" id="MF_01877">
    <property type="entry name" value="16SrRNA_methyltr_I"/>
    <property type="match status" value="1"/>
</dbReference>
<gene>
    <name evidence="7" type="ORF">KC19_12G055000</name>
</gene>
<proteinExistence type="inferred from homology"/>
<dbReference type="Proteomes" id="UP000822688">
    <property type="component" value="Chromosome 12"/>
</dbReference>
<dbReference type="AlphaFoldDB" id="A0A8T0G4N7"/>
<keyword evidence="5" id="KW-0949">S-adenosyl-L-methionine</keyword>
<dbReference type="PANTHER" id="PTHR46111">
    <property type="entry name" value="RIBOSOMAL RNA SMALL SUBUNIT METHYLTRANSFERASE I"/>
    <property type="match status" value="1"/>
</dbReference>
<dbReference type="InterPro" id="IPR008189">
    <property type="entry name" value="rRNA_ssu_MeTfrase_I"/>
</dbReference>
<evidence type="ECO:0000256" key="2">
    <source>
        <dbReference type="ARBA" id="ARBA00022552"/>
    </source>
</evidence>
<organism evidence="7 8">
    <name type="scientific">Ceratodon purpureus</name>
    <name type="common">Fire moss</name>
    <name type="synonym">Dicranum purpureum</name>
    <dbReference type="NCBI Taxonomy" id="3225"/>
    <lineage>
        <taxon>Eukaryota</taxon>
        <taxon>Viridiplantae</taxon>
        <taxon>Streptophyta</taxon>
        <taxon>Embryophyta</taxon>
        <taxon>Bryophyta</taxon>
        <taxon>Bryophytina</taxon>
        <taxon>Bryopsida</taxon>
        <taxon>Dicranidae</taxon>
        <taxon>Pseudoditrichales</taxon>
        <taxon>Ditrichaceae</taxon>
        <taxon>Ceratodon</taxon>
    </lineage>
</organism>
<dbReference type="GO" id="GO:0006364">
    <property type="term" value="P:rRNA processing"/>
    <property type="evidence" value="ECO:0007669"/>
    <property type="project" value="UniProtKB-KW"/>
</dbReference>